<dbReference type="KEGG" id="blq:L21SP5_00559"/>
<dbReference type="InterPro" id="IPR050486">
    <property type="entry name" value="Mannose-1P_guanyltransferase"/>
</dbReference>
<accession>A0A0S2HW07</accession>
<dbReference type="GO" id="GO:0047343">
    <property type="term" value="F:glucose-1-phosphate cytidylyltransferase activity"/>
    <property type="evidence" value="ECO:0007669"/>
    <property type="project" value="UniProtKB-EC"/>
</dbReference>
<name>A0A0S2HW07_9BACT</name>
<dbReference type="EMBL" id="CP013118">
    <property type="protein sequence ID" value="ALO14235.1"/>
    <property type="molecule type" value="Genomic_DNA"/>
</dbReference>
<keyword evidence="3" id="KW-1185">Reference proteome</keyword>
<dbReference type="Gene3D" id="3.10.580.10">
    <property type="entry name" value="CBS-domain"/>
    <property type="match status" value="1"/>
</dbReference>
<proteinExistence type="predicted"/>
<evidence type="ECO:0000313" key="2">
    <source>
        <dbReference type="EMBL" id="ALO14235.1"/>
    </source>
</evidence>
<sequence>MNQSHPKVSDLSIELSSSMLAAIKQMDTVKTKLLIVLKKSKYHSMLSIGDIQRALIKGKPIQTNIADILRPRHKVNVAHEHDSFDEIKNLIIEKKVEFMPVINDAGDIIKIHFGDEITGLSKGTTSQKIDCPVVIMAGGKGTRLKPLTNVIPKALVPVGEKPIIEKIIDRFSKVGVKDVYLTVNYKYELIEQYFNSLEPGPYNVNYIIEDDFFGTAGSLFYLKDKINETFFVSNCDILIDQDYTEIFEYHKTNKNELTIVGGLKHYPIPYGTLRTAENGLLTEIQEKPELTFMVNTGMYVLEPHLLQEIPEKKFFHITELIEKVRSQNRKVGVFPVSEKSWVDIGQWNDYIRGLDNLAE</sequence>
<dbReference type="STRING" id="1307839.L21SP5_00559"/>
<dbReference type="CDD" id="cd06426">
    <property type="entry name" value="NTP_transferase_like_2"/>
    <property type="match status" value="1"/>
</dbReference>
<dbReference type="AlphaFoldDB" id="A0A0S2HW07"/>
<dbReference type="InterPro" id="IPR046342">
    <property type="entry name" value="CBS_dom_sf"/>
</dbReference>
<dbReference type="Gene3D" id="3.90.550.10">
    <property type="entry name" value="Spore Coat Polysaccharide Biosynthesis Protein SpsA, Chain A"/>
    <property type="match status" value="1"/>
</dbReference>
<keyword evidence="2" id="KW-0548">Nucleotidyltransferase</keyword>
<dbReference type="Pfam" id="PF00483">
    <property type="entry name" value="NTP_transferase"/>
    <property type="match status" value="1"/>
</dbReference>
<protein>
    <submittedName>
        <fullName evidence="2">Glucose-1-phosphate cytidylyltransferase</fullName>
        <ecNumber evidence="2">2.7.7.33</ecNumber>
    </submittedName>
</protein>
<dbReference type="Proteomes" id="UP000064893">
    <property type="component" value="Chromosome"/>
</dbReference>
<reference evidence="2 3" key="1">
    <citation type="submission" date="2015-11" db="EMBL/GenBank/DDBJ databases">
        <title>Description and complete genome sequence of a novel strain predominating in hypersaline microbial mats and representing a new family of the Bacteriodetes phylum.</title>
        <authorList>
            <person name="Spring S."/>
            <person name="Bunk B."/>
            <person name="Sproer C."/>
            <person name="Klenk H.-P."/>
        </authorList>
    </citation>
    <scope>NUCLEOTIDE SEQUENCE [LARGE SCALE GENOMIC DNA]</scope>
    <source>
        <strain evidence="2 3">L21-Spi-D4</strain>
    </source>
</reference>
<organism evidence="2 3">
    <name type="scientific">Salinivirga cyanobacteriivorans</name>
    <dbReference type="NCBI Taxonomy" id="1307839"/>
    <lineage>
        <taxon>Bacteria</taxon>
        <taxon>Pseudomonadati</taxon>
        <taxon>Bacteroidota</taxon>
        <taxon>Bacteroidia</taxon>
        <taxon>Bacteroidales</taxon>
        <taxon>Salinivirgaceae</taxon>
        <taxon>Salinivirga</taxon>
    </lineage>
</organism>
<dbReference type="CDD" id="cd02205">
    <property type="entry name" value="CBS_pair_SF"/>
    <property type="match status" value="1"/>
</dbReference>
<evidence type="ECO:0000313" key="3">
    <source>
        <dbReference type="Proteomes" id="UP000064893"/>
    </source>
</evidence>
<keyword evidence="2" id="KW-0808">Transferase</keyword>
<dbReference type="OrthoDB" id="9813880at2"/>
<dbReference type="PATRIC" id="fig|1307839.3.peg.604"/>
<dbReference type="InterPro" id="IPR029044">
    <property type="entry name" value="Nucleotide-diphossugar_trans"/>
</dbReference>
<feature type="domain" description="Nucleotidyl transferase" evidence="1">
    <location>
        <begin position="134"/>
        <end position="356"/>
    </location>
</feature>
<dbReference type="EC" id="2.7.7.33" evidence="2"/>
<dbReference type="SUPFAM" id="SSF54631">
    <property type="entry name" value="CBS-domain pair"/>
    <property type="match status" value="1"/>
</dbReference>
<dbReference type="SUPFAM" id="SSF53448">
    <property type="entry name" value="Nucleotide-diphospho-sugar transferases"/>
    <property type="match status" value="1"/>
</dbReference>
<dbReference type="RefSeq" id="WP_057951804.1">
    <property type="nucleotide sequence ID" value="NZ_CP013118.1"/>
</dbReference>
<dbReference type="PANTHER" id="PTHR22572">
    <property type="entry name" value="SUGAR-1-PHOSPHATE GUANYL TRANSFERASE"/>
    <property type="match status" value="1"/>
</dbReference>
<dbReference type="InterPro" id="IPR005835">
    <property type="entry name" value="NTP_transferase_dom"/>
</dbReference>
<evidence type="ECO:0000259" key="1">
    <source>
        <dbReference type="Pfam" id="PF00483"/>
    </source>
</evidence>
<gene>
    <name evidence="2" type="primary">rfbF_1</name>
    <name evidence="2" type="ORF">L21SP5_00559</name>
</gene>